<sequence>MAGQVRQPIDVASLERYVAAHVPEIQVPLDVKQFGYGQSNPTYQLTDKNGLKYVMRKKPPGALLSKTAHKVDREYRILHALENTDVPVPKTFCLCQDEKVIGTDFYIMEFLDGRIFEDPAIPDVTPEERTKMWHSAITTLAKFHRVNPSTVNLSSYGKPSGFYNRQIATFNTISQSQSAAKDAESGEPVGKIPHQDDMVAFFSDASTQPQDRATFVHGDYKIDNVVFHKTEPRVIGILDWEMSTIGHPLSDINNLLAPYLTASSSKAMSIGRAHTGFQPGATPGLPTCDQLVQWYSQVAGWDPRPDFTWGGAFSTYRSAIIMQGIAARYALRQASSEQAKSYGQMMKPFAEIAWDLVDEYKKGHSQKARL</sequence>
<evidence type="ECO:0000259" key="1">
    <source>
        <dbReference type="Pfam" id="PF01636"/>
    </source>
</evidence>
<dbReference type="OrthoDB" id="191037at2759"/>
<proteinExistence type="predicted"/>
<dbReference type="PANTHER" id="PTHR47829:SF1">
    <property type="entry name" value="HAD FAMILY PHOSPHATASE"/>
    <property type="match status" value="1"/>
</dbReference>
<dbReference type="SUPFAM" id="SSF56112">
    <property type="entry name" value="Protein kinase-like (PK-like)"/>
    <property type="match status" value="1"/>
</dbReference>
<keyword evidence="3" id="KW-1185">Reference proteome</keyword>
<organism evidence="2 3">
    <name type="scientific">Ampelomyces quisqualis</name>
    <name type="common">Powdery mildew agent</name>
    <dbReference type="NCBI Taxonomy" id="50730"/>
    <lineage>
        <taxon>Eukaryota</taxon>
        <taxon>Fungi</taxon>
        <taxon>Dikarya</taxon>
        <taxon>Ascomycota</taxon>
        <taxon>Pezizomycotina</taxon>
        <taxon>Dothideomycetes</taxon>
        <taxon>Pleosporomycetidae</taxon>
        <taxon>Pleosporales</taxon>
        <taxon>Pleosporineae</taxon>
        <taxon>Phaeosphaeriaceae</taxon>
        <taxon>Ampelomyces</taxon>
    </lineage>
</organism>
<dbReference type="Gene3D" id="3.30.200.20">
    <property type="entry name" value="Phosphorylase Kinase, domain 1"/>
    <property type="match status" value="1"/>
</dbReference>
<dbReference type="AlphaFoldDB" id="A0A6A5QBR2"/>
<reference evidence="2" key="1">
    <citation type="journal article" date="2020" name="Stud. Mycol.">
        <title>101 Dothideomycetes genomes: a test case for predicting lifestyles and emergence of pathogens.</title>
        <authorList>
            <person name="Haridas S."/>
            <person name="Albert R."/>
            <person name="Binder M."/>
            <person name="Bloem J."/>
            <person name="Labutti K."/>
            <person name="Salamov A."/>
            <person name="Andreopoulos B."/>
            <person name="Baker S."/>
            <person name="Barry K."/>
            <person name="Bills G."/>
            <person name="Bluhm B."/>
            <person name="Cannon C."/>
            <person name="Castanera R."/>
            <person name="Culley D."/>
            <person name="Daum C."/>
            <person name="Ezra D."/>
            <person name="Gonzalez J."/>
            <person name="Henrissat B."/>
            <person name="Kuo A."/>
            <person name="Liang C."/>
            <person name="Lipzen A."/>
            <person name="Lutzoni F."/>
            <person name="Magnuson J."/>
            <person name="Mondo S."/>
            <person name="Nolan M."/>
            <person name="Ohm R."/>
            <person name="Pangilinan J."/>
            <person name="Park H.-J."/>
            <person name="Ramirez L."/>
            <person name="Alfaro M."/>
            <person name="Sun H."/>
            <person name="Tritt A."/>
            <person name="Yoshinaga Y."/>
            <person name="Zwiers L.-H."/>
            <person name="Turgeon B."/>
            <person name="Goodwin S."/>
            <person name="Spatafora J."/>
            <person name="Crous P."/>
            <person name="Grigoriev I."/>
        </authorList>
    </citation>
    <scope>NUCLEOTIDE SEQUENCE</scope>
    <source>
        <strain evidence="2">HMLAC05119</strain>
    </source>
</reference>
<evidence type="ECO:0000313" key="3">
    <source>
        <dbReference type="Proteomes" id="UP000800096"/>
    </source>
</evidence>
<dbReference type="CDD" id="cd05154">
    <property type="entry name" value="ACAD10_11_N-like"/>
    <property type="match status" value="1"/>
</dbReference>
<dbReference type="PANTHER" id="PTHR47829">
    <property type="entry name" value="HYDROLASE, PUTATIVE (AFU_ORTHOLOGUE AFUA_1G12880)-RELATED"/>
    <property type="match status" value="1"/>
</dbReference>
<dbReference type="Proteomes" id="UP000800096">
    <property type="component" value="Unassembled WGS sequence"/>
</dbReference>
<dbReference type="InterPro" id="IPR041726">
    <property type="entry name" value="ACAD10_11_N"/>
</dbReference>
<dbReference type="InterPro" id="IPR002575">
    <property type="entry name" value="Aminoglycoside_PTrfase"/>
</dbReference>
<dbReference type="EMBL" id="ML979140">
    <property type="protein sequence ID" value="KAF1912268.1"/>
    <property type="molecule type" value="Genomic_DNA"/>
</dbReference>
<evidence type="ECO:0000313" key="2">
    <source>
        <dbReference type="EMBL" id="KAF1912268.1"/>
    </source>
</evidence>
<dbReference type="InterPro" id="IPR052898">
    <property type="entry name" value="ACAD10-like"/>
</dbReference>
<dbReference type="Pfam" id="PF01636">
    <property type="entry name" value="APH"/>
    <property type="match status" value="1"/>
</dbReference>
<accession>A0A6A5QBR2</accession>
<feature type="domain" description="Aminoglycoside phosphotransferase" evidence="1">
    <location>
        <begin position="30"/>
        <end position="258"/>
    </location>
</feature>
<dbReference type="InterPro" id="IPR011009">
    <property type="entry name" value="Kinase-like_dom_sf"/>
</dbReference>
<dbReference type="Gene3D" id="3.90.1200.10">
    <property type="match status" value="1"/>
</dbReference>
<protein>
    <submittedName>
        <fullName evidence="2">Aminoglycoside phosphotransferas-like protein</fullName>
    </submittedName>
</protein>
<name>A0A6A5QBR2_AMPQU</name>
<gene>
    <name evidence="2" type="ORF">BDU57DRAFT_504766</name>
</gene>